<dbReference type="PANTHER" id="PTHR47074">
    <property type="entry name" value="BNAC02G40300D PROTEIN"/>
    <property type="match status" value="1"/>
</dbReference>
<dbReference type="Pfam" id="PF13966">
    <property type="entry name" value="zf-RVT"/>
    <property type="match status" value="1"/>
</dbReference>
<dbReference type="GO" id="GO:0003964">
    <property type="term" value="F:RNA-directed DNA polymerase activity"/>
    <property type="evidence" value="ECO:0007669"/>
    <property type="project" value="UniProtKB-KW"/>
</dbReference>
<keyword evidence="3" id="KW-0808">Transferase</keyword>
<dbReference type="OMA" id="KCISPRI"/>
<dbReference type="GO" id="GO:0003676">
    <property type="term" value="F:nucleic acid binding"/>
    <property type="evidence" value="ECO:0007669"/>
    <property type="project" value="InterPro"/>
</dbReference>
<keyword evidence="3" id="KW-0548">Nucleotidyltransferase</keyword>
<dbReference type="InParanoid" id="A0A200PS13"/>
<dbReference type="InterPro" id="IPR026960">
    <property type="entry name" value="RVT-Znf"/>
</dbReference>
<comment type="caution">
    <text evidence="3">The sequence shown here is derived from an EMBL/GenBank/DDBJ whole genome shotgun (WGS) entry which is preliminary data.</text>
</comment>
<dbReference type="InterPro" id="IPR036397">
    <property type="entry name" value="RNaseH_sf"/>
</dbReference>
<protein>
    <submittedName>
        <fullName evidence="3">Reverse transcriptase zinc-binding domain</fullName>
    </submittedName>
</protein>
<feature type="domain" description="Reverse transcriptase zinc-binding" evidence="2">
    <location>
        <begin position="44"/>
        <end position="138"/>
    </location>
</feature>
<dbReference type="Gene3D" id="3.30.420.10">
    <property type="entry name" value="Ribonuclease H-like superfamily/Ribonuclease H"/>
    <property type="match status" value="1"/>
</dbReference>
<gene>
    <name evidence="3" type="ORF">BVC80_8817g14</name>
</gene>
<dbReference type="AlphaFoldDB" id="A0A200PS13"/>
<keyword evidence="3" id="KW-0695">RNA-directed DNA polymerase</keyword>
<organism evidence="3 4">
    <name type="scientific">Macleaya cordata</name>
    <name type="common">Five-seeded plume-poppy</name>
    <name type="synonym">Bocconia cordata</name>
    <dbReference type="NCBI Taxonomy" id="56857"/>
    <lineage>
        <taxon>Eukaryota</taxon>
        <taxon>Viridiplantae</taxon>
        <taxon>Streptophyta</taxon>
        <taxon>Embryophyta</taxon>
        <taxon>Tracheophyta</taxon>
        <taxon>Spermatophyta</taxon>
        <taxon>Magnoliopsida</taxon>
        <taxon>Ranunculales</taxon>
        <taxon>Papaveraceae</taxon>
        <taxon>Papaveroideae</taxon>
        <taxon>Macleaya</taxon>
    </lineage>
</organism>
<accession>A0A200PS13</accession>
<dbReference type="OrthoDB" id="1745633at2759"/>
<dbReference type="CDD" id="cd06222">
    <property type="entry name" value="RNase_H_like"/>
    <property type="match status" value="1"/>
</dbReference>
<evidence type="ECO:0000259" key="1">
    <source>
        <dbReference type="Pfam" id="PF13456"/>
    </source>
</evidence>
<name>A0A200PS13_MACCD</name>
<dbReference type="PANTHER" id="PTHR47074:SF11">
    <property type="entry name" value="REVERSE TRANSCRIPTASE-LIKE PROTEIN"/>
    <property type="match status" value="1"/>
</dbReference>
<dbReference type="InterPro" id="IPR002156">
    <property type="entry name" value="RNaseH_domain"/>
</dbReference>
<evidence type="ECO:0000313" key="4">
    <source>
        <dbReference type="Proteomes" id="UP000195402"/>
    </source>
</evidence>
<dbReference type="InterPro" id="IPR044730">
    <property type="entry name" value="RNase_H-like_dom_plant"/>
</dbReference>
<feature type="domain" description="RNase H type-1" evidence="1">
    <location>
        <begin position="216"/>
        <end position="336"/>
    </location>
</feature>
<dbReference type="Pfam" id="PF13456">
    <property type="entry name" value="RVT_3"/>
    <property type="match status" value="1"/>
</dbReference>
<dbReference type="EMBL" id="MVGT01004231">
    <property type="protein sequence ID" value="OVA00989.1"/>
    <property type="molecule type" value="Genomic_DNA"/>
</dbReference>
<dbReference type="SUPFAM" id="SSF53098">
    <property type="entry name" value="Ribonuclease H-like"/>
    <property type="match status" value="1"/>
</dbReference>
<evidence type="ECO:0000259" key="2">
    <source>
        <dbReference type="Pfam" id="PF13966"/>
    </source>
</evidence>
<sequence>MLVGLSVMVPQLSSIEVEAICKIRLGPELVNDKLIWTKSKLGTFTTQSSYRCFIDQQPTSSSASSIQPDFPWKRFWAVKCISPRIHIFIWRLLSNALPLRTKTGHYIQGFDKICVLCGDEEEDLDHLFLKCRVVREFWFTSPIGTRVDHFSSIHDLISNWINHNDNAYRLGACLLWHFWKGRNRKIFDNIEMQFGNIFSAAMCSLSDYLPGVIKINVDAAYKEYKFAAAAIARDHNGLYLGCITKIGVAISVEEAELLAYSLGLTFAQRFTANSCWIEGDSLIVTNWINDSSLDIPWRLIALVNEARILSSSTSVNCVSFVRRCCNMVADSLASYAFKFSIDDCWNAVFPPACIEEAIACEHSSSSLLV</sequence>
<dbReference type="GO" id="GO:0004523">
    <property type="term" value="F:RNA-DNA hybrid ribonuclease activity"/>
    <property type="evidence" value="ECO:0007669"/>
    <property type="project" value="InterPro"/>
</dbReference>
<dbReference type="Proteomes" id="UP000195402">
    <property type="component" value="Unassembled WGS sequence"/>
</dbReference>
<dbReference type="InterPro" id="IPR012337">
    <property type="entry name" value="RNaseH-like_sf"/>
</dbReference>
<dbReference type="InterPro" id="IPR052929">
    <property type="entry name" value="RNase_H-like_EbsB-rel"/>
</dbReference>
<reference evidence="3 4" key="1">
    <citation type="journal article" date="2017" name="Mol. Plant">
        <title>The Genome of Medicinal Plant Macleaya cordata Provides New Insights into Benzylisoquinoline Alkaloids Metabolism.</title>
        <authorList>
            <person name="Liu X."/>
            <person name="Liu Y."/>
            <person name="Huang P."/>
            <person name="Ma Y."/>
            <person name="Qing Z."/>
            <person name="Tang Q."/>
            <person name="Cao H."/>
            <person name="Cheng P."/>
            <person name="Zheng Y."/>
            <person name="Yuan Z."/>
            <person name="Zhou Y."/>
            <person name="Liu J."/>
            <person name="Tang Z."/>
            <person name="Zhuo Y."/>
            <person name="Zhang Y."/>
            <person name="Yu L."/>
            <person name="Huang J."/>
            <person name="Yang P."/>
            <person name="Peng Q."/>
            <person name="Zhang J."/>
            <person name="Jiang W."/>
            <person name="Zhang Z."/>
            <person name="Lin K."/>
            <person name="Ro D.K."/>
            <person name="Chen X."/>
            <person name="Xiong X."/>
            <person name="Shang Y."/>
            <person name="Huang S."/>
            <person name="Zeng J."/>
        </authorList>
    </citation>
    <scope>NUCLEOTIDE SEQUENCE [LARGE SCALE GENOMIC DNA]</scope>
    <source>
        <strain evidence="4">cv. BLH2017</strain>
        <tissue evidence="3">Root</tissue>
    </source>
</reference>
<evidence type="ECO:0000313" key="3">
    <source>
        <dbReference type="EMBL" id="OVA00989.1"/>
    </source>
</evidence>
<keyword evidence="4" id="KW-1185">Reference proteome</keyword>
<proteinExistence type="predicted"/>